<dbReference type="Proteomes" id="UP000318422">
    <property type="component" value="Unassembled WGS sequence"/>
</dbReference>
<reference evidence="2 3" key="1">
    <citation type="submission" date="2019-06" db="EMBL/GenBank/DDBJ databases">
        <title>Whole genome shotgun sequence of Zoogloea ramigera NBRC 15342.</title>
        <authorList>
            <person name="Hosoyama A."/>
            <person name="Uohara A."/>
            <person name="Ohji S."/>
            <person name="Ichikawa N."/>
        </authorList>
    </citation>
    <scope>NUCLEOTIDE SEQUENCE [LARGE SCALE GENOMIC DNA]</scope>
    <source>
        <strain evidence="2 3">NBRC 15342</strain>
    </source>
</reference>
<dbReference type="Gene3D" id="3.30.870.10">
    <property type="entry name" value="Endonuclease Chain A"/>
    <property type="match status" value="1"/>
</dbReference>
<sequence>MTIYILNNDHGRSAEEIIDNEILSLNRVKQRRHELWILTCYVDFGILEEYVEHLLKRIRITDVYLTFNFSEIYKDGPKNTAKKLREITSRLKNKSVNFQWRALASSKLVHAKGYALIQRSNGAVSGGIVLTTSANFTTPGFKGENVEIGYLSTKKKDINDFEKTYDYLWESLGKDIESAVFKQEKYLLQYALLSSGLFLHKWSGSLSQHLGIKYKLTPLAKEKGAIAPELAAVGFEAGDTFTRQVLNMSELPAKDIPSSFIKQFTIETYWGRWCPLDAWNALSTSFEGAGQFIKEFEIATIESTLIDASEKALAVQNDLVAKGLIKPVNENHLENWVARIMELRSNRRRLERFYIGYEAHELPYTIDQKAEIEELFDSLMEAVELSKSTNVAKKKIIAAMTKANPNVLALSNEQIQRVREMSRSA</sequence>
<feature type="domain" description="Restriction endonuclease type II NgoFVII N-terminal" evidence="1">
    <location>
        <begin position="18"/>
        <end position="163"/>
    </location>
</feature>
<protein>
    <recommendedName>
        <fullName evidence="1">Restriction endonuclease type II NgoFVII N-terminal domain-containing protein</fullName>
    </recommendedName>
</protein>
<dbReference type="OrthoDB" id="7068400at2"/>
<organism evidence="2 3">
    <name type="scientific">Zoogloea ramigera</name>
    <dbReference type="NCBI Taxonomy" id="350"/>
    <lineage>
        <taxon>Bacteria</taxon>
        <taxon>Pseudomonadati</taxon>
        <taxon>Pseudomonadota</taxon>
        <taxon>Betaproteobacteria</taxon>
        <taxon>Rhodocyclales</taxon>
        <taxon>Zoogloeaceae</taxon>
        <taxon>Zoogloea</taxon>
    </lineage>
</organism>
<keyword evidence="3" id="KW-1185">Reference proteome</keyword>
<evidence type="ECO:0000313" key="3">
    <source>
        <dbReference type="Proteomes" id="UP000318422"/>
    </source>
</evidence>
<dbReference type="Pfam" id="PF09565">
    <property type="entry name" value="RE_NgoFVII"/>
    <property type="match status" value="1"/>
</dbReference>
<accession>A0A4Y4CUF2</accession>
<proteinExistence type="predicted"/>
<name>A0A4Y4CUF2_ZOORA</name>
<comment type="caution">
    <text evidence="2">The sequence shown here is derived from an EMBL/GenBank/DDBJ whole genome shotgun (WGS) entry which is preliminary data.</text>
</comment>
<gene>
    <name evidence="2" type="ORF">ZRA01_02930</name>
</gene>
<dbReference type="InterPro" id="IPR019065">
    <property type="entry name" value="RE_NgoFVII_N"/>
</dbReference>
<dbReference type="AlphaFoldDB" id="A0A4Y4CUF2"/>
<dbReference type="EMBL" id="BJNV01000004">
    <property type="protein sequence ID" value="GEC94220.1"/>
    <property type="molecule type" value="Genomic_DNA"/>
</dbReference>
<evidence type="ECO:0000259" key="1">
    <source>
        <dbReference type="Pfam" id="PF09565"/>
    </source>
</evidence>
<dbReference type="RefSeq" id="WP_141348978.1">
    <property type="nucleotide sequence ID" value="NZ_BJNV01000004.1"/>
</dbReference>
<evidence type="ECO:0000313" key="2">
    <source>
        <dbReference type="EMBL" id="GEC94220.1"/>
    </source>
</evidence>